<dbReference type="InterPro" id="IPR024361">
    <property type="entry name" value="BACON"/>
</dbReference>
<accession>A0A1G4G4P4</accession>
<dbReference type="Gene3D" id="2.60.40.10">
    <property type="entry name" value="Immunoglobulins"/>
    <property type="match status" value="1"/>
</dbReference>
<evidence type="ECO:0000313" key="3">
    <source>
        <dbReference type="Proteomes" id="UP000178485"/>
    </source>
</evidence>
<name>A0A1G4G4P4_9BACT</name>
<sequence length="641" mass="69908">MNTNISALQSAVTALQNNDYVTNISEIKEGDAIIGYTLTFVKSGAVTIYNGKDGISPVIGVKLFTDGFYYWTLNGFWLTDTYGNKIKAQGTDGKNGITPQLKIENEYWMLSTDNGVTWKNLGKAKGEDGDDFFQSVTQDDNNVYLNFIDGTTITLPKEKQLSITFEESADISITAGATKTLNYSIIGATAKTIVKAMGQNGWSAKVTPADNESGTITVTAPDPLVEDEILVWVYDGETKTIMSSLNFVTGVIEIASNAYSLPKEASSQTVTVNTNIDYIVEIPEDAQSWLSVASTRSAMRTETLTFNLTENVGFVRYATVSIKNNAGVVLQTIAFEQIGDITTANVVTPGTLSSFFSAAQQLKIKTLKITGTLNEYDFLTIKEMTSLSNLDISMITNTTLPSKLFEKNKIIQEVKLPLVLTSIPEYLFNESSIVKCNIPPRVKNIGSAAFMYSSIEGVLEIPASVESIEHYAFKYCDKLSELKLNEGLVKIGSGAFSQCRGFTGPLILPKSILFIDSGAFENCSGLTGKLILPENLTTLSAFTFENCTGFNGDLVIPSKITIIDGGVFLGCNGIGRIYSKNPIPPTLFNWNISSIFPNYKYLGIPTGSKEAYKNATNGYPEIDKWSNFLIIEEVDFEALGI</sequence>
<organism evidence="2 3">
    <name type="scientific">Petrimonas mucosa</name>
    <dbReference type="NCBI Taxonomy" id="1642646"/>
    <lineage>
        <taxon>Bacteria</taxon>
        <taxon>Pseudomonadati</taxon>
        <taxon>Bacteroidota</taxon>
        <taxon>Bacteroidia</taxon>
        <taxon>Bacteroidales</taxon>
        <taxon>Dysgonomonadaceae</taxon>
        <taxon>Petrimonas</taxon>
    </lineage>
</organism>
<dbReference type="EMBL" id="LT608328">
    <property type="protein sequence ID" value="SCM56016.1"/>
    <property type="molecule type" value="Genomic_DNA"/>
</dbReference>
<feature type="domain" description="DUF4988" evidence="1">
    <location>
        <begin position="1"/>
        <end position="156"/>
    </location>
</feature>
<dbReference type="Pfam" id="PF16378">
    <property type="entry name" value="DUF4988"/>
    <property type="match status" value="1"/>
</dbReference>
<dbReference type="Proteomes" id="UP000178485">
    <property type="component" value="Chromosome i"/>
</dbReference>
<dbReference type="Pfam" id="PF13306">
    <property type="entry name" value="LRR_5"/>
    <property type="match status" value="2"/>
</dbReference>
<protein>
    <submittedName>
        <fullName evidence="2">Putative surface protein bspA-like</fullName>
    </submittedName>
</protein>
<evidence type="ECO:0000259" key="1">
    <source>
        <dbReference type="Pfam" id="PF16378"/>
    </source>
</evidence>
<dbReference type="InterPro" id="IPR013783">
    <property type="entry name" value="Ig-like_fold"/>
</dbReference>
<dbReference type="AlphaFoldDB" id="A0A1G4G4P4"/>
<dbReference type="InterPro" id="IPR026906">
    <property type="entry name" value="LRR_5"/>
</dbReference>
<proteinExistence type="predicted"/>
<reference evidence="2 3" key="1">
    <citation type="submission" date="2016-08" db="EMBL/GenBank/DDBJ databases">
        <authorList>
            <person name="Seilhamer J.J."/>
        </authorList>
    </citation>
    <scope>NUCLEOTIDE SEQUENCE [LARGE SCALE GENOMIC DNA]</scope>
    <source>
        <strain evidence="2">ING2-E5A</strain>
    </source>
</reference>
<dbReference type="CDD" id="cd14948">
    <property type="entry name" value="BACON"/>
    <property type="match status" value="1"/>
</dbReference>
<evidence type="ECO:0000313" key="2">
    <source>
        <dbReference type="EMBL" id="SCM56016.1"/>
    </source>
</evidence>
<dbReference type="PANTHER" id="PTHR45661">
    <property type="entry name" value="SURFACE ANTIGEN"/>
    <property type="match status" value="1"/>
</dbReference>
<dbReference type="KEGG" id="pmuc:ING2E5A_0682"/>
<keyword evidence="3" id="KW-1185">Reference proteome</keyword>
<dbReference type="InterPro" id="IPR032675">
    <property type="entry name" value="LRR_dom_sf"/>
</dbReference>
<dbReference type="InterPro" id="IPR053139">
    <property type="entry name" value="Surface_bspA-like"/>
</dbReference>
<dbReference type="Gene3D" id="3.80.10.10">
    <property type="entry name" value="Ribonuclease Inhibitor"/>
    <property type="match status" value="3"/>
</dbReference>
<dbReference type="SUPFAM" id="SSF52058">
    <property type="entry name" value="L domain-like"/>
    <property type="match status" value="1"/>
</dbReference>
<dbReference type="InterPro" id="IPR032149">
    <property type="entry name" value="DUF4988"/>
</dbReference>
<gene>
    <name evidence="2" type="primary">BSPAL1</name>
    <name evidence="2" type="ORF">ING2E5A_0682</name>
</gene>
<dbReference type="PANTHER" id="PTHR45661:SF3">
    <property type="entry name" value="IG-LIKE DOMAIN-CONTAINING PROTEIN"/>
    <property type="match status" value="1"/>
</dbReference>